<gene>
    <name evidence="4" type="primary">LOC116222178</name>
</gene>
<keyword evidence="1" id="KW-0175">Coiled coil</keyword>
<reference evidence="4" key="1">
    <citation type="submission" date="2025-08" db="UniProtKB">
        <authorList>
            <consortium name="RefSeq"/>
        </authorList>
    </citation>
    <scope>IDENTIFICATION</scope>
</reference>
<dbReference type="Pfam" id="PF03564">
    <property type="entry name" value="DUF1759"/>
    <property type="match status" value="1"/>
</dbReference>
<feature type="coiled-coil region" evidence="1">
    <location>
        <begin position="74"/>
        <end position="109"/>
    </location>
</feature>
<dbReference type="Proteomes" id="UP000515152">
    <property type="component" value="Chromosome 10"/>
</dbReference>
<dbReference type="InterPro" id="IPR005312">
    <property type="entry name" value="DUF1759"/>
</dbReference>
<dbReference type="OrthoDB" id="5962731at2759"/>
<evidence type="ECO:0000256" key="2">
    <source>
        <dbReference type="SAM" id="MobiDB-lite"/>
    </source>
</evidence>
<dbReference type="AlphaFoldDB" id="A0A6P8G7T4"/>
<sequence>MAEDALGKTVKQLKRERTTAKSSFTRQANFISRGVSSMLEAELKEEFIKLSHCFRQLLDANDDCRIGLLAEIKKPEEEEEEEEEEVVLEKQQERDIKRTENEAETKFEEVKDTVQTNLWSRYGKNELEMAILEAENAFDQANGVVVESTNVECYEVHLTLLLKRLKELTPVMSAWERWIPALSKDELDNRVKNLRTASNRLEHRKAEFVTARRIAEQTLAAEASGAGRGRALPTPATPIVKIKPTTLPIFNGCKREYHRWRKDWESLQRQGEPTGSPEVKKIQLLGSVEDKISKDLRLSTNNTAEDIFRVMENRYGNKSTIAIEILEELEKMPHVRGNQPRKVIDLIQSVERALADLTELGNSGAMNNPLVIKSIESKLPDFILRDWLKFMVDPANDVTSDNHFGMLLKFLKKQEEILERLEQLRTVEKMEKSDHPENRYERKYASTRTTEKGELEDVCGVCGDGGHKNKIFFCRKFKWLKLPEKRSVLEKLGACIKCLGCHDDDGYCRDTFLCRNKDCKEGGGTPDHHYFLCPKGELKMGEEQSGKGSRGKSKLTEEQEEFLSELSPELAEQCKKAFTSKTAVTSNAKDQSELLEKKGLSELPVIMMLMKVTANAGQKIGTLVDLGSDTNYITHKAADRLRLQSEKITLVVHGVGGMTMKVNTKRYVLKVRVKTPRGTERAHELVCYGLDEIAKVHKVIEPRKLQKFFPEVELEELRRPKEVELLISHREGRLAPQRLRVVGDLVLWESPLGKTVGGAHPDLFEEVQVAAHESKTHFARSMRTAAVKYEEILRSSTTEAAQLQQKWKGPEWYVSHLVAPNPHSTQPAGEAGKKKMRDGKDFLKQEVRPETPNPLTRRGLLSQVAGLYDPVGLVTSAKQKGAILVRKVFQEGGGGKLTTWQNGPDLLKWSVDKWPKKSAGEVAANARESVNKLQRKAFTAVVTRAQAKIGQKKENMQTLQENLRSEIPEERTASNPSPSLPKRKPAGWVIKKLVKVRNFSSLSKLVKVIGWVGQAAHKWREKKGQTRGPSKWEAMSLKKRTKGVAGTLLRTRKKAWVSDFTTMDLFGPYEVKKRVRRKVWGIVFCCMASRAIHTDVVSDQSSKGFPLAYQRFTSPRGFTQETVFRPWH</sequence>
<evidence type="ECO:0000313" key="3">
    <source>
        <dbReference type="Proteomes" id="UP000515152"/>
    </source>
</evidence>
<protein>
    <submittedName>
        <fullName evidence="4">Uncharacterized protein LOC116222178</fullName>
    </submittedName>
</protein>
<dbReference type="KEGG" id="char:116222178"/>
<organism evidence="3 4">
    <name type="scientific">Clupea harengus</name>
    <name type="common">Atlantic herring</name>
    <dbReference type="NCBI Taxonomy" id="7950"/>
    <lineage>
        <taxon>Eukaryota</taxon>
        <taxon>Metazoa</taxon>
        <taxon>Chordata</taxon>
        <taxon>Craniata</taxon>
        <taxon>Vertebrata</taxon>
        <taxon>Euteleostomi</taxon>
        <taxon>Actinopterygii</taxon>
        <taxon>Neopterygii</taxon>
        <taxon>Teleostei</taxon>
        <taxon>Clupei</taxon>
        <taxon>Clupeiformes</taxon>
        <taxon>Clupeoidei</taxon>
        <taxon>Clupeidae</taxon>
        <taxon>Clupea</taxon>
    </lineage>
</organism>
<keyword evidence="3" id="KW-1185">Reference proteome</keyword>
<evidence type="ECO:0000256" key="1">
    <source>
        <dbReference type="SAM" id="Coils"/>
    </source>
</evidence>
<dbReference type="RefSeq" id="XP_031431310.1">
    <property type="nucleotide sequence ID" value="XM_031575450.2"/>
</dbReference>
<feature type="compositionally biased region" description="Basic and acidic residues" evidence="2">
    <location>
        <begin position="963"/>
        <end position="972"/>
    </location>
</feature>
<evidence type="ECO:0000313" key="4">
    <source>
        <dbReference type="RefSeq" id="XP_031431310.1"/>
    </source>
</evidence>
<name>A0A6P8G7T4_CLUHA</name>
<proteinExistence type="predicted"/>
<dbReference type="GeneID" id="116222178"/>
<feature type="region of interest" description="Disordered" evidence="2">
    <location>
        <begin position="953"/>
        <end position="982"/>
    </location>
</feature>
<dbReference type="PANTHER" id="PTHR47331">
    <property type="entry name" value="PHD-TYPE DOMAIN-CONTAINING PROTEIN"/>
    <property type="match status" value="1"/>
</dbReference>
<accession>A0A6P8G7T4</accession>